<dbReference type="EMBL" id="JASZZX010000060">
    <property type="protein sequence ID" value="MDM3930095.1"/>
    <property type="molecule type" value="Genomic_DNA"/>
</dbReference>
<reference evidence="1 2" key="2">
    <citation type="submission" date="2023-06" db="EMBL/GenBank/DDBJ databases">
        <title>Itaconate inhibition of nontuberculous mycobacteria.</title>
        <authorList>
            <person name="Breen P."/>
            <person name="Zimbric M."/>
            <person name="Caverly L."/>
        </authorList>
    </citation>
    <scope>NUCLEOTIDE SEQUENCE [LARGE SCALE GENOMIC DNA]</scope>
    <source>
        <strain evidence="1 2">FLAC1071</strain>
    </source>
</reference>
<gene>
    <name evidence="1" type="ORF">QRB35_29540</name>
</gene>
<name>A0ABT7P9X5_MYCIT</name>
<evidence type="ECO:0000313" key="1">
    <source>
        <dbReference type="EMBL" id="MDM3930095.1"/>
    </source>
</evidence>
<reference evidence="2" key="1">
    <citation type="submission" date="2023-06" db="EMBL/GenBank/DDBJ databases">
        <title>Itaconate inhibition of nontuberculous mycobacteria.</title>
        <authorList>
            <person name="Spilker T."/>
        </authorList>
    </citation>
    <scope>NUCLEOTIDE SEQUENCE [LARGE SCALE GENOMIC DNA]</scope>
    <source>
        <strain evidence="2">FLAC1071</strain>
    </source>
</reference>
<accession>A0ABT7P9X5</accession>
<comment type="caution">
    <text evidence="1">The sequence shown here is derived from an EMBL/GenBank/DDBJ whole genome shotgun (WGS) entry which is preliminary data.</text>
</comment>
<dbReference type="RefSeq" id="WP_139315510.1">
    <property type="nucleotide sequence ID" value="NZ_CP015270.1"/>
</dbReference>
<protein>
    <submittedName>
        <fullName evidence="1">Uncharacterized protein</fullName>
    </submittedName>
</protein>
<evidence type="ECO:0000313" key="2">
    <source>
        <dbReference type="Proteomes" id="UP001529272"/>
    </source>
</evidence>
<keyword evidence="2" id="KW-1185">Reference proteome</keyword>
<proteinExistence type="predicted"/>
<organism evidence="1 2">
    <name type="scientific">Mycobacterium intracellulare subsp. chimaera</name>
    <dbReference type="NCBI Taxonomy" id="222805"/>
    <lineage>
        <taxon>Bacteria</taxon>
        <taxon>Bacillati</taxon>
        <taxon>Actinomycetota</taxon>
        <taxon>Actinomycetes</taxon>
        <taxon>Mycobacteriales</taxon>
        <taxon>Mycobacteriaceae</taxon>
        <taxon>Mycobacterium</taxon>
        <taxon>Mycobacterium avium complex (MAC)</taxon>
    </lineage>
</organism>
<dbReference type="Proteomes" id="UP001529272">
    <property type="component" value="Unassembled WGS sequence"/>
</dbReference>
<sequence>MPGLPDDDDPFAERRRSWRAARFFVIVSSMFNAGHVGVGTVVPTPALGLVNDHIRHRSWLVAQDDWHRAGMYSPVKTWCLLINPGGK</sequence>